<sequence length="226" mass="26007">MASKSSDEVRSNQESKTDLCAQCMCNSKETLAVFYCFDCEDKFYEGCGNWHRTSKASKDHRLWKVEEAQPSDVAQLIQKLTICPNHPSEKVVCICLEEDNLCCNQCVIQYHRKCNHLYTIEQCVQQNYAPEKVTPPSRKFSKYDLFNQPVYIEMTSQVKMGELNDCCKRISDGLIALENEIEHIITREASLQAEVTRSADQVKAYLQDVHAKLESAFITLERQLMD</sequence>
<accession>A0A9D4KFN9</accession>
<evidence type="ECO:0000313" key="1">
    <source>
        <dbReference type="EMBL" id="KAH3838629.1"/>
    </source>
</evidence>
<protein>
    <recommendedName>
        <fullName evidence="3">B box-type domain-containing protein</fullName>
    </recommendedName>
</protein>
<comment type="caution">
    <text evidence="1">The sequence shown here is derived from an EMBL/GenBank/DDBJ whole genome shotgun (WGS) entry which is preliminary data.</text>
</comment>
<evidence type="ECO:0000313" key="2">
    <source>
        <dbReference type="Proteomes" id="UP000828390"/>
    </source>
</evidence>
<dbReference type="PANTHER" id="PTHR25462:SF296">
    <property type="entry name" value="MEIOTIC P26, ISOFORM F"/>
    <property type="match status" value="1"/>
</dbReference>
<evidence type="ECO:0008006" key="3">
    <source>
        <dbReference type="Google" id="ProtNLM"/>
    </source>
</evidence>
<dbReference type="AlphaFoldDB" id="A0A9D4KFN9"/>
<reference evidence="1" key="1">
    <citation type="journal article" date="2019" name="bioRxiv">
        <title>The Genome of the Zebra Mussel, Dreissena polymorpha: A Resource for Invasive Species Research.</title>
        <authorList>
            <person name="McCartney M.A."/>
            <person name="Auch B."/>
            <person name="Kono T."/>
            <person name="Mallez S."/>
            <person name="Zhang Y."/>
            <person name="Obille A."/>
            <person name="Becker A."/>
            <person name="Abrahante J.E."/>
            <person name="Garbe J."/>
            <person name="Badalamenti J.P."/>
            <person name="Herman A."/>
            <person name="Mangelson H."/>
            <person name="Liachko I."/>
            <person name="Sullivan S."/>
            <person name="Sone E.D."/>
            <person name="Koren S."/>
            <person name="Silverstein K.A.T."/>
            <person name="Beckman K.B."/>
            <person name="Gohl D.M."/>
        </authorList>
    </citation>
    <scope>NUCLEOTIDE SEQUENCE</scope>
    <source>
        <strain evidence="1">Duluth1</strain>
        <tissue evidence="1">Whole animal</tissue>
    </source>
</reference>
<reference evidence="1" key="2">
    <citation type="submission" date="2020-11" db="EMBL/GenBank/DDBJ databases">
        <authorList>
            <person name="McCartney M.A."/>
            <person name="Auch B."/>
            <person name="Kono T."/>
            <person name="Mallez S."/>
            <person name="Becker A."/>
            <person name="Gohl D.M."/>
            <person name="Silverstein K.A.T."/>
            <person name="Koren S."/>
            <person name="Bechman K.B."/>
            <person name="Herman A."/>
            <person name="Abrahante J.E."/>
            <person name="Garbe J."/>
        </authorList>
    </citation>
    <scope>NUCLEOTIDE SEQUENCE</scope>
    <source>
        <strain evidence="1">Duluth1</strain>
        <tissue evidence="1">Whole animal</tissue>
    </source>
</reference>
<dbReference type="Gene3D" id="3.30.160.60">
    <property type="entry name" value="Classic Zinc Finger"/>
    <property type="match status" value="1"/>
</dbReference>
<dbReference type="PANTHER" id="PTHR25462">
    <property type="entry name" value="BONUS, ISOFORM C-RELATED"/>
    <property type="match status" value="1"/>
</dbReference>
<name>A0A9D4KFN9_DREPO</name>
<keyword evidence="2" id="KW-1185">Reference proteome</keyword>
<dbReference type="EMBL" id="JAIWYP010000004">
    <property type="protein sequence ID" value="KAH3838629.1"/>
    <property type="molecule type" value="Genomic_DNA"/>
</dbReference>
<organism evidence="1 2">
    <name type="scientific">Dreissena polymorpha</name>
    <name type="common">Zebra mussel</name>
    <name type="synonym">Mytilus polymorpha</name>
    <dbReference type="NCBI Taxonomy" id="45954"/>
    <lineage>
        <taxon>Eukaryota</taxon>
        <taxon>Metazoa</taxon>
        <taxon>Spiralia</taxon>
        <taxon>Lophotrochozoa</taxon>
        <taxon>Mollusca</taxon>
        <taxon>Bivalvia</taxon>
        <taxon>Autobranchia</taxon>
        <taxon>Heteroconchia</taxon>
        <taxon>Euheterodonta</taxon>
        <taxon>Imparidentia</taxon>
        <taxon>Neoheterodontei</taxon>
        <taxon>Myida</taxon>
        <taxon>Dreissenoidea</taxon>
        <taxon>Dreissenidae</taxon>
        <taxon>Dreissena</taxon>
    </lineage>
</organism>
<gene>
    <name evidence="1" type="ORF">DPMN_112038</name>
</gene>
<dbReference type="Proteomes" id="UP000828390">
    <property type="component" value="Unassembled WGS sequence"/>
</dbReference>
<dbReference type="InterPro" id="IPR047153">
    <property type="entry name" value="TRIM45/56/19-like"/>
</dbReference>
<proteinExistence type="predicted"/>